<accession>A0A8J6N350</accession>
<feature type="transmembrane region" description="Helical" evidence="6">
    <location>
        <begin position="12"/>
        <end position="32"/>
    </location>
</feature>
<feature type="transmembrane region" description="Helical" evidence="6">
    <location>
        <begin position="44"/>
        <end position="63"/>
    </location>
</feature>
<evidence type="ECO:0000256" key="2">
    <source>
        <dbReference type="ARBA" id="ARBA00012438"/>
    </source>
</evidence>
<dbReference type="InterPro" id="IPR003594">
    <property type="entry name" value="HATPase_dom"/>
</dbReference>
<evidence type="ECO:0000256" key="5">
    <source>
        <dbReference type="ARBA" id="ARBA00022777"/>
    </source>
</evidence>
<feature type="transmembrane region" description="Helical" evidence="6">
    <location>
        <begin position="132"/>
        <end position="151"/>
    </location>
</feature>
<dbReference type="InterPro" id="IPR036097">
    <property type="entry name" value="HisK_dim/P_sf"/>
</dbReference>
<feature type="domain" description="Histidine kinase" evidence="7">
    <location>
        <begin position="395"/>
        <end position="618"/>
    </location>
</feature>
<reference evidence="8 9" key="1">
    <citation type="submission" date="2020-08" db="EMBL/GenBank/DDBJ databases">
        <title>Bridging the membrane lipid divide: bacteria of the FCB group superphylum have the potential to synthesize archaeal ether lipids.</title>
        <authorList>
            <person name="Villanueva L."/>
            <person name="Von Meijenfeldt F.A.B."/>
            <person name="Westbye A.B."/>
            <person name="Yadav S."/>
            <person name="Hopmans E.C."/>
            <person name="Dutilh B.E."/>
            <person name="Sinninghe Damste J.S."/>
        </authorList>
    </citation>
    <scope>NUCLEOTIDE SEQUENCE [LARGE SCALE GENOMIC DNA]</scope>
    <source>
        <strain evidence="8">NIOZ-UU27</strain>
    </source>
</reference>
<feature type="transmembrane region" description="Helical" evidence="6">
    <location>
        <begin position="99"/>
        <end position="120"/>
    </location>
</feature>
<keyword evidence="6" id="KW-0812">Transmembrane</keyword>
<evidence type="ECO:0000256" key="6">
    <source>
        <dbReference type="SAM" id="Phobius"/>
    </source>
</evidence>
<dbReference type="InterPro" id="IPR052162">
    <property type="entry name" value="Sensor_kinase/Photoreceptor"/>
</dbReference>
<dbReference type="Gene3D" id="3.30.565.10">
    <property type="entry name" value="Histidine kinase-like ATPase, C-terminal domain"/>
    <property type="match status" value="1"/>
</dbReference>
<evidence type="ECO:0000256" key="1">
    <source>
        <dbReference type="ARBA" id="ARBA00000085"/>
    </source>
</evidence>
<dbReference type="InterPro" id="IPR004358">
    <property type="entry name" value="Sig_transdc_His_kin-like_C"/>
</dbReference>
<dbReference type="EMBL" id="JACNJD010000342">
    <property type="protein sequence ID" value="MBC8179073.1"/>
    <property type="molecule type" value="Genomic_DNA"/>
</dbReference>
<dbReference type="EC" id="2.7.13.3" evidence="2"/>
<proteinExistence type="predicted"/>
<dbReference type="Pfam" id="PF00512">
    <property type="entry name" value="HisKA"/>
    <property type="match status" value="1"/>
</dbReference>
<dbReference type="SUPFAM" id="SSF55874">
    <property type="entry name" value="ATPase domain of HSP90 chaperone/DNA topoisomerase II/histidine kinase"/>
    <property type="match status" value="1"/>
</dbReference>
<evidence type="ECO:0000313" key="9">
    <source>
        <dbReference type="Proteomes" id="UP000650524"/>
    </source>
</evidence>
<dbReference type="InterPro" id="IPR036890">
    <property type="entry name" value="HATPase_C_sf"/>
</dbReference>
<keyword evidence="6" id="KW-1133">Transmembrane helix</keyword>
<dbReference type="PROSITE" id="PS50109">
    <property type="entry name" value="HIS_KIN"/>
    <property type="match status" value="1"/>
</dbReference>
<keyword evidence="5" id="KW-0418">Kinase</keyword>
<name>A0A8J6N350_9DELT</name>
<dbReference type="CDD" id="cd00082">
    <property type="entry name" value="HisKA"/>
    <property type="match status" value="1"/>
</dbReference>
<dbReference type="InterPro" id="IPR005467">
    <property type="entry name" value="His_kinase_dom"/>
</dbReference>
<keyword evidence="6" id="KW-0472">Membrane</keyword>
<organism evidence="8 9">
    <name type="scientific">Candidatus Desulfacyla euxinica</name>
    <dbReference type="NCBI Taxonomy" id="2841693"/>
    <lineage>
        <taxon>Bacteria</taxon>
        <taxon>Deltaproteobacteria</taxon>
        <taxon>Candidatus Desulfacyla</taxon>
    </lineage>
</organism>
<dbReference type="FunFam" id="3.30.565.10:FF:000006">
    <property type="entry name" value="Sensor histidine kinase WalK"/>
    <property type="match status" value="1"/>
</dbReference>
<protein>
    <recommendedName>
        <fullName evidence="2">histidine kinase</fullName>
        <ecNumber evidence="2">2.7.13.3</ecNumber>
    </recommendedName>
</protein>
<evidence type="ECO:0000256" key="3">
    <source>
        <dbReference type="ARBA" id="ARBA00022553"/>
    </source>
</evidence>
<dbReference type="GO" id="GO:0000155">
    <property type="term" value="F:phosphorelay sensor kinase activity"/>
    <property type="evidence" value="ECO:0007669"/>
    <property type="project" value="InterPro"/>
</dbReference>
<dbReference type="AlphaFoldDB" id="A0A8J6N350"/>
<dbReference type="Proteomes" id="UP000650524">
    <property type="component" value="Unassembled WGS sequence"/>
</dbReference>
<keyword evidence="4" id="KW-0808">Transferase</keyword>
<dbReference type="PANTHER" id="PTHR43304:SF1">
    <property type="entry name" value="PAC DOMAIN-CONTAINING PROTEIN"/>
    <property type="match status" value="1"/>
</dbReference>
<dbReference type="SUPFAM" id="SSF47384">
    <property type="entry name" value="Homodimeric domain of signal transducing histidine kinase"/>
    <property type="match status" value="1"/>
</dbReference>
<evidence type="ECO:0000256" key="4">
    <source>
        <dbReference type="ARBA" id="ARBA00022679"/>
    </source>
</evidence>
<evidence type="ECO:0000313" key="8">
    <source>
        <dbReference type="EMBL" id="MBC8179073.1"/>
    </source>
</evidence>
<feature type="transmembrane region" description="Helical" evidence="6">
    <location>
        <begin position="171"/>
        <end position="188"/>
    </location>
</feature>
<feature type="transmembrane region" description="Helical" evidence="6">
    <location>
        <begin position="227"/>
        <end position="247"/>
    </location>
</feature>
<gene>
    <name evidence="8" type="ORF">H8E19_16840</name>
</gene>
<dbReference type="InterPro" id="IPR003661">
    <property type="entry name" value="HisK_dim/P_dom"/>
</dbReference>
<dbReference type="PRINTS" id="PR00344">
    <property type="entry name" value="BCTRLSENSOR"/>
</dbReference>
<dbReference type="SMART" id="SM00387">
    <property type="entry name" value="HATPase_c"/>
    <property type="match status" value="1"/>
</dbReference>
<evidence type="ECO:0000259" key="7">
    <source>
        <dbReference type="PROSITE" id="PS50109"/>
    </source>
</evidence>
<dbReference type="SMART" id="SM00388">
    <property type="entry name" value="HisKA"/>
    <property type="match status" value="1"/>
</dbReference>
<dbReference type="Pfam" id="PF02518">
    <property type="entry name" value="HATPase_c"/>
    <property type="match status" value="1"/>
</dbReference>
<keyword evidence="3" id="KW-0597">Phosphoprotein</keyword>
<feature type="transmembrane region" description="Helical" evidence="6">
    <location>
        <begin position="200"/>
        <end position="221"/>
    </location>
</feature>
<comment type="catalytic activity">
    <reaction evidence="1">
        <text>ATP + protein L-histidine = ADP + protein N-phospho-L-histidine.</text>
        <dbReference type="EC" id="2.7.13.3"/>
    </reaction>
</comment>
<dbReference type="PANTHER" id="PTHR43304">
    <property type="entry name" value="PHYTOCHROME-LIKE PROTEIN CPH1"/>
    <property type="match status" value="1"/>
</dbReference>
<feature type="transmembrane region" description="Helical" evidence="6">
    <location>
        <begin position="75"/>
        <end position="93"/>
    </location>
</feature>
<dbReference type="Gene3D" id="1.10.287.130">
    <property type="match status" value="1"/>
</dbReference>
<sequence length="623" mass="70490">MDSSRFRPGLIAALFFGSFLAILVSVLSGLFLPNLVWEHMVFHGIIEVLGSFSAFILSILLLLQLKMSTKVDYRLWVVSGFFGMGILDFFHAFTPPGNAFVWLHSTAVLVGGLLFSLVWLPDRITLSPMARVCPWTVILITCMLGILSVFLPSYVPVMVSQGSFSLAADTLNIMGGILFLVAGAYFALRYLQAGGFDKLLLTALCIFFGAAGILFDTSQLWDLPWWIWHFLRLIGYLTALGLVFIFFQRSQESLRVQRDSLLAVFNHLPEILYVVDPATYELIFVNNTLKKSLGKDPTGGLCYRDLEGFDSPCEFCTNEIILKQMGEIYTWEHHKQLIGRDYLMTDQIVTWPDGRDVKLALAVDITLRKQVEEKLLRVVEDLKRSNRELQQFAYVASHDLQEPLRMIASYVQLLERRYKGKLDQDADDFIGYAAEGAKRMQRLIHDLLAFNRVGTDEEDPAPLDLNEALDRGMVKLGGHIEETGATVTHDTLPVIMADKRQITQLFQHLIHNASRFRGQDLPEIHISVQGDTEMQTAKGEEVQSWTFGVRDNGMGIEPQHHERIFQIFQRLNPRDKFPGNGIGLAICRKIVERHGGRMWVASKKGEGAIIYFTLPGEELRVKN</sequence>
<comment type="caution">
    <text evidence="8">The sequence shown here is derived from an EMBL/GenBank/DDBJ whole genome shotgun (WGS) entry which is preliminary data.</text>
</comment>